<feature type="transmembrane region" description="Helical" evidence="6">
    <location>
        <begin position="248"/>
        <end position="268"/>
    </location>
</feature>
<evidence type="ECO:0000256" key="5">
    <source>
        <dbReference type="SAM" id="MobiDB-lite"/>
    </source>
</evidence>
<comment type="caution">
    <text evidence="8">The sequence shown here is derived from an EMBL/GenBank/DDBJ whole genome shotgun (WGS) entry which is preliminary data.</text>
</comment>
<feature type="region of interest" description="Disordered" evidence="5">
    <location>
        <begin position="424"/>
        <end position="477"/>
    </location>
</feature>
<evidence type="ECO:0000256" key="1">
    <source>
        <dbReference type="ARBA" id="ARBA00004141"/>
    </source>
</evidence>
<name>A0AAV7YFH2_9EUKA</name>
<dbReference type="PANTHER" id="PTHR31918">
    <property type="entry name" value="TRANSMEMBRANE PROTEIN 181"/>
    <property type="match status" value="1"/>
</dbReference>
<evidence type="ECO:0000256" key="6">
    <source>
        <dbReference type="SAM" id="Phobius"/>
    </source>
</evidence>
<dbReference type="EMBL" id="JANTQA010000063">
    <property type="protein sequence ID" value="KAJ3427361.1"/>
    <property type="molecule type" value="Genomic_DNA"/>
</dbReference>
<sequence length="477" mass="56518">MENRQVILIHEGWGKKQFKLFGVLCSVFVALGIVVGSMGPDVCEHGVLEYDFYDPETVFLFNLVDFNRLNQFLLIDMFILNNFGGEVTADLVYNVTVQGNNIYNFDYDNWAIISQSTHTPTIKCEPKKNCTTHLIVYLPFLHYKNYHGEINLTNPSKKDFFQHVYLNFYFMNKTMTNFQLYFRYSFVILNCIIIAYFVRRIHGMAFKELNYEQKWLSICLCGLILFNNPLWGIKIISNNWFPTLCERVFKKIFIIIIFGFWLFGIDALRYNNGFPKERRYCLFKYMKIILLCATFILLIINKKNDFYYQEYETISDIDENIIPKFLNYFVYCVYIILLFVSTCHSYKETNENGLRHRFYFFFWMMIIVFLFTLIIFLLNKFSKLQNFSAVSLSTYSIYNGYLLFYSFANLPKMKIPGNKISENKVSEEGEENIDDSENNEKDTILNNHETTDTRNSTQSNEDKSLHNLNHSYTESSN</sequence>
<feature type="compositionally biased region" description="Polar residues" evidence="5">
    <location>
        <begin position="444"/>
        <end position="459"/>
    </location>
</feature>
<dbReference type="GO" id="GO:0015643">
    <property type="term" value="F:toxic substance binding"/>
    <property type="evidence" value="ECO:0007669"/>
    <property type="project" value="InterPro"/>
</dbReference>
<evidence type="ECO:0000259" key="7">
    <source>
        <dbReference type="Pfam" id="PF06664"/>
    </source>
</evidence>
<comment type="subcellular location">
    <subcellularLocation>
        <location evidence="1">Membrane</location>
        <topology evidence="1">Multi-pass membrane protein</topology>
    </subcellularLocation>
</comment>
<proteinExistence type="predicted"/>
<feature type="transmembrane region" description="Helical" evidence="6">
    <location>
        <begin position="218"/>
        <end position="236"/>
    </location>
</feature>
<feature type="transmembrane region" description="Helical" evidence="6">
    <location>
        <begin position="384"/>
        <end position="404"/>
    </location>
</feature>
<feature type="domain" description="Wntless-like transmembrane" evidence="7">
    <location>
        <begin position="172"/>
        <end position="412"/>
    </location>
</feature>
<dbReference type="InterPro" id="IPR040416">
    <property type="entry name" value="TMEM181"/>
</dbReference>
<feature type="transmembrane region" description="Helical" evidence="6">
    <location>
        <begin position="280"/>
        <end position="300"/>
    </location>
</feature>
<dbReference type="GO" id="GO:0016020">
    <property type="term" value="C:membrane"/>
    <property type="evidence" value="ECO:0007669"/>
    <property type="project" value="UniProtKB-SubCell"/>
</dbReference>
<dbReference type="PANTHER" id="PTHR31918:SF1">
    <property type="entry name" value="TRANSMEMBRANE PROTEIN 181"/>
    <property type="match status" value="1"/>
</dbReference>
<keyword evidence="2 6" id="KW-0812">Transmembrane</keyword>
<evidence type="ECO:0000256" key="4">
    <source>
        <dbReference type="ARBA" id="ARBA00023136"/>
    </source>
</evidence>
<feature type="transmembrane region" description="Helical" evidence="6">
    <location>
        <begin position="358"/>
        <end position="378"/>
    </location>
</feature>
<feature type="transmembrane region" description="Helical" evidence="6">
    <location>
        <begin position="180"/>
        <end position="198"/>
    </location>
</feature>
<dbReference type="InterPro" id="IPR047843">
    <property type="entry name" value="WLS-like_TM"/>
</dbReference>
<keyword evidence="4 6" id="KW-0472">Membrane</keyword>
<dbReference type="Pfam" id="PF06664">
    <property type="entry name" value="WLS-like_TM"/>
    <property type="match status" value="1"/>
</dbReference>
<accession>A0AAV7YFH2</accession>
<dbReference type="Proteomes" id="UP001146793">
    <property type="component" value="Unassembled WGS sequence"/>
</dbReference>
<keyword evidence="3 6" id="KW-1133">Transmembrane helix</keyword>
<feature type="compositionally biased region" description="Polar residues" evidence="5">
    <location>
        <begin position="466"/>
        <end position="477"/>
    </location>
</feature>
<evidence type="ECO:0000313" key="8">
    <source>
        <dbReference type="EMBL" id="KAJ3427361.1"/>
    </source>
</evidence>
<evidence type="ECO:0000313" key="9">
    <source>
        <dbReference type="Proteomes" id="UP001146793"/>
    </source>
</evidence>
<reference evidence="8" key="1">
    <citation type="submission" date="2022-08" db="EMBL/GenBank/DDBJ databases">
        <title>Novel sulphate-reducing endosymbionts in the free-living metamonad Anaeramoeba.</title>
        <authorList>
            <person name="Jerlstrom-Hultqvist J."/>
            <person name="Cepicka I."/>
            <person name="Gallot-Lavallee L."/>
            <person name="Salas-Leiva D."/>
            <person name="Curtis B.A."/>
            <person name="Zahonova K."/>
            <person name="Pipaliya S."/>
            <person name="Dacks J."/>
            <person name="Roger A.J."/>
        </authorList>
    </citation>
    <scope>NUCLEOTIDE SEQUENCE</scope>
    <source>
        <strain evidence="8">Busselton2</strain>
    </source>
</reference>
<gene>
    <name evidence="8" type="ORF">M0812_26944</name>
</gene>
<evidence type="ECO:0000256" key="3">
    <source>
        <dbReference type="ARBA" id="ARBA00022989"/>
    </source>
</evidence>
<feature type="compositionally biased region" description="Acidic residues" evidence="5">
    <location>
        <begin position="428"/>
        <end position="437"/>
    </location>
</feature>
<organism evidence="8 9">
    <name type="scientific">Anaeramoeba flamelloides</name>
    <dbReference type="NCBI Taxonomy" id="1746091"/>
    <lineage>
        <taxon>Eukaryota</taxon>
        <taxon>Metamonada</taxon>
        <taxon>Anaeramoebidae</taxon>
        <taxon>Anaeramoeba</taxon>
    </lineage>
</organism>
<dbReference type="AlphaFoldDB" id="A0AAV7YFH2"/>
<feature type="transmembrane region" description="Helical" evidence="6">
    <location>
        <begin position="20"/>
        <end position="39"/>
    </location>
</feature>
<protein>
    <submittedName>
        <fullName evidence="8">Transmembrane protein</fullName>
    </submittedName>
</protein>
<feature type="transmembrane region" description="Helical" evidence="6">
    <location>
        <begin position="328"/>
        <end position="346"/>
    </location>
</feature>
<evidence type="ECO:0000256" key="2">
    <source>
        <dbReference type="ARBA" id="ARBA00022692"/>
    </source>
</evidence>